<proteinExistence type="predicted"/>
<dbReference type="EMBL" id="UGTM01000001">
    <property type="protein sequence ID" value="SUB86707.1"/>
    <property type="molecule type" value="Genomic_DNA"/>
</dbReference>
<accession>A0A379E1T5</accession>
<evidence type="ECO:0000313" key="1">
    <source>
        <dbReference type="EMBL" id="SUB86707.1"/>
    </source>
</evidence>
<protein>
    <submittedName>
        <fullName evidence="1">Uncharacterized protein</fullName>
    </submittedName>
</protein>
<dbReference type="InterPro" id="IPR045724">
    <property type="entry name" value="DUF6078"/>
</dbReference>
<dbReference type="AlphaFoldDB" id="A0A379E1T5"/>
<organism evidence="1 2">
    <name type="scientific">Prevotella denticola</name>
    <dbReference type="NCBI Taxonomy" id="28129"/>
    <lineage>
        <taxon>Bacteria</taxon>
        <taxon>Pseudomonadati</taxon>
        <taxon>Bacteroidota</taxon>
        <taxon>Bacteroidia</taxon>
        <taxon>Bacteroidales</taxon>
        <taxon>Prevotellaceae</taxon>
        <taxon>Prevotella</taxon>
    </lineage>
</organism>
<reference evidence="1 2" key="1">
    <citation type="submission" date="2018-06" db="EMBL/GenBank/DDBJ databases">
        <authorList>
            <consortium name="Pathogen Informatics"/>
            <person name="Doyle S."/>
        </authorList>
    </citation>
    <scope>NUCLEOTIDE SEQUENCE [LARGE SCALE GENOMIC DNA]</scope>
    <source>
        <strain evidence="1 2">NCTC13067</strain>
    </source>
</reference>
<name>A0A379E1T5_9BACT</name>
<sequence length="168" mass="19848">MSTRPPHLFPYHGIRIMNQEEYNQLDYNYAHCAGTNCPKANQCLRHTAYTLLHTNTREYFTVTNPQVITGRQPCPAYDADRKERFAWGISHIYDNVRAADLHRVKQEVMSCFSTSLYYHIKQQRRAITEKEQSCIRSAITDMGYDGNLIEFDRYEEQYPTLMRIARQK</sequence>
<dbReference type="Proteomes" id="UP000255469">
    <property type="component" value="Unassembled WGS sequence"/>
</dbReference>
<gene>
    <name evidence="1" type="ORF">NCTC13067_00355</name>
</gene>
<evidence type="ECO:0000313" key="2">
    <source>
        <dbReference type="Proteomes" id="UP000255469"/>
    </source>
</evidence>
<dbReference type="Pfam" id="PF19555">
    <property type="entry name" value="DUF6078"/>
    <property type="match status" value="1"/>
</dbReference>